<feature type="domain" description="Mutator-like transposase" evidence="1">
    <location>
        <begin position="39"/>
        <end position="341"/>
    </location>
</feature>
<dbReference type="AlphaFoldDB" id="A0A8X6V7M4"/>
<comment type="caution">
    <text evidence="2">The sequence shown here is derived from an EMBL/GenBank/DDBJ whole genome shotgun (WGS) entry which is preliminary data.</text>
</comment>
<organism evidence="2 3">
    <name type="scientific">Trichonephila clavipes</name>
    <name type="common">Golden silk orbweaver</name>
    <name type="synonym">Nephila clavipes</name>
    <dbReference type="NCBI Taxonomy" id="2585209"/>
    <lineage>
        <taxon>Eukaryota</taxon>
        <taxon>Metazoa</taxon>
        <taxon>Ecdysozoa</taxon>
        <taxon>Arthropoda</taxon>
        <taxon>Chelicerata</taxon>
        <taxon>Arachnida</taxon>
        <taxon>Araneae</taxon>
        <taxon>Araneomorphae</taxon>
        <taxon>Entelegynae</taxon>
        <taxon>Araneoidea</taxon>
        <taxon>Nephilidae</taxon>
        <taxon>Trichonephila</taxon>
    </lineage>
</organism>
<protein>
    <recommendedName>
        <fullName evidence="1">Mutator-like transposase domain-containing protein</fullName>
    </recommendedName>
</protein>
<evidence type="ECO:0000259" key="1">
    <source>
        <dbReference type="Pfam" id="PF20700"/>
    </source>
</evidence>
<dbReference type="Pfam" id="PF20700">
    <property type="entry name" value="Mutator"/>
    <property type="match status" value="1"/>
</dbReference>
<evidence type="ECO:0000313" key="3">
    <source>
        <dbReference type="Proteomes" id="UP000887159"/>
    </source>
</evidence>
<accession>A0A8X6V7M4</accession>
<keyword evidence="3" id="KW-1185">Reference proteome</keyword>
<reference evidence="2" key="1">
    <citation type="submission" date="2020-08" db="EMBL/GenBank/DDBJ databases">
        <title>Multicomponent nature underlies the extraordinary mechanical properties of spider dragline silk.</title>
        <authorList>
            <person name="Kono N."/>
            <person name="Nakamura H."/>
            <person name="Mori M."/>
            <person name="Yoshida Y."/>
            <person name="Ohtoshi R."/>
            <person name="Malay A.D."/>
            <person name="Moran D.A.P."/>
            <person name="Tomita M."/>
            <person name="Numata K."/>
            <person name="Arakawa K."/>
        </authorList>
    </citation>
    <scope>NUCLEOTIDE SEQUENCE</scope>
</reference>
<proteinExistence type="predicted"/>
<dbReference type="Proteomes" id="UP000887159">
    <property type="component" value="Unassembled WGS sequence"/>
</dbReference>
<gene>
    <name evidence="2" type="primary">AVEN_209983_1</name>
    <name evidence="2" type="ORF">TNCV_4905581</name>
</gene>
<dbReference type="InterPro" id="IPR049012">
    <property type="entry name" value="Mutator_transp_dom"/>
</dbReference>
<sequence length="351" mass="39559">MNVVCVNCDLTQSEIYSSKQLVDTKLHQISNVSKDKFFNAPFDVNMRIVQGILSLGLGYSALEKFCMHMNLSIMSKKTFNSYKAKVLNGHLVGSNQPLVDARKNVREAYGSKNDKDIVDIGVSYDGSWLTRGHPSNIGVGCVIDFLTGFVIDYEVMSKRCGECEQIKIALEEDSAEFRIWYEGHQDVCSATHVGSSGAMEVNAAVKLWERYESIGFRYTTLLSDGNSKSFLELKERNVYGSETKIKKEECINHVSKRFGTAWRQTVIDWRVKSVTLGGKKHGSLKEETIKKLTRYYTNAIRKNKGDVEAMKTAIYATLSHCMSTDQKPQHKKCPSGIDSWCFYQPSLARGM</sequence>
<dbReference type="EMBL" id="BMAU01021201">
    <property type="protein sequence ID" value="GFX97907.1"/>
    <property type="molecule type" value="Genomic_DNA"/>
</dbReference>
<name>A0A8X6V7M4_TRICX</name>
<evidence type="ECO:0000313" key="2">
    <source>
        <dbReference type="EMBL" id="GFX97907.1"/>
    </source>
</evidence>